<accession>A0ABN2XFF9</accession>
<dbReference type="Proteomes" id="UP001500443">
    <property type="component" value="Unassembled WGS sequence"/>
</dbReference>
<gene>
    <name evidence="1" type="ORF">GCM10009802_05410</name>
</gene>
<proteinExistence type="predicted"/>
<evidence type="ECO:0008006" key="3">
    <source>
        <dbReference type="Google" id="ProtNLM"/>
    </source>
</evidence>
<name>A0ABN2XFF9_9ACTN</name>
<organism evidence="1 2">
    <name type="scientific">Streptomyces synnematoformans</name>
    <dbReference type="NCBI Taxonomy" id="415721"/>
    <lineage>
        <taxon>Bacteria</taxon>
        <taxon>Bacillati</taxon>
        <taxon>Actinomycetota</taxon>
        <taxon>Actinomycetes</taxon>
        <taxon>Kitasatosporales</taxon>
        <taxon>Streptomycetaceae</taxon>
        <taxon>Streptomyces</taxon>
    </lineage>
</organism>
<reference evidence="1 2" key="1">
    <citation type="journal article" date="2019" name="Int. J. Syst. Evol. Microbiol.">
        <title>The Global Catalogue of Microorganisms (GCM) 10K type strain sequencing project: providing services to taxonomists for standard genome sequencing and annotation.</title>
        <authorList>
            <consortium name="The Broad Institute Genomics Platform"/>
            <consortium name="The Broad Institute Genome Sequencing Center for Infectious Disease"/>
            <person name="Wu L."/>
            <person name="Ma J."/>
        </authorList>
    </citation>
    <scope>NUCLEOTIDE SEQUENCE [LARGE SCALE GENOMIC DNA]</scope>
    <source>
        <strain evidence="1 2">JCM 15481</strain>
    </source>
</reference>
<dbReference type="EMBL" id="BAAAPF010000005">
    <property type="protein sequence ID" value="GAA2109176.1"/>
    <property type="molecule type" value="Genomic_DNA"/>
</dbReference>
<evidence type="ECO:0000313" key="2">
    <source>
        <dbReference type="Proteomes" id="UP001500443"/>
    </source>
</evidence>
<sequence>MVLVAKQMSRCDADRPKGGVTVPAHRDCQREVQEDLPGIMDGPRLPPGRQRRGYRLVQARLADRLRQRNRTGLRDHLPTVSLDTDTRARRDKLAHLESALSLAANRTLSKSYRCRSRALSAFLINSWTIHFVKTRG</sequence>
<evidence type="ECO:0000313" key="1">
    <source>
        <dbReference type="EMBL" id="GAA2109176.1"/>
    </source>
</evidence>
<keyword evidence="2" id="KW-1185">Reference proteome</keyword>
<comment type="caution">
    <text evidence="1">The sequence shown here is derived from an EMBL/GenBank/DDBJ whole genome shotgun (WGS) entry which is preliminary data.</text>
</comment>
<protein>
    <recommendedName>
        <fullName evidence="3">Transposase</fullName>
    </recommendedName>
</protein>